<dbReference type="Proteomes" id="UP001188597">
    <property type="component" value="Unassembled WGS sequence"/>
</dbReference>
<proteinExistence type="predicted"/>
<dbReference type="PANTHER" id="PTHR47947:SF3">
    <property type="entry name" value="CYTOCHROME P450 81D1-LIKE"/>
    <property type="match status" value="1"/>
</dbReference>
<sequence>MWDKMSYILRVKLQPSVSNRRHKYKTYINTFDSGRRGCPGENLAIRMVGLAVGSLLQCFDCERIGKELVDMTEGTVKGCSANCQ</sequence>
<dbReference type="InterPro" id="IPR050651">
    <property type="entry name" value="Plant_Cytochrome_P450_Monoox"/>
</dbReference>
<organism evidence="6 7">
    <name type="scientific">Escallonia herrerae</name>
    <dbReference type="NCBI Taxonomy" id="1293975"/>
    <lineage>
        <taxon>Eukaryota</taxon>
        <taxon>Viridiplantae</taxon>
        <taxon>Streptophyta</taxon>
        <taxon>Embryophyta</taxon>
        <taxon>Tracheophyta</taxon>
        <taxon>Spermatophyta</taxon>
        <taxon>Magnoliopsida</taxon>
        <taxon>eudicotyledons</taxon>
        <taxon>Gunneridae</taxon>
        <taxon>Pentapetalae</taxon>
        <taxon>asterids</taxon>
        <taxon>campanulids</taxon>
        <taxon>Escalloniales</taxon>
        <taxon>Escalloniaceae</taxon>
        <taxon>Escallonia</taxon>
    </lineage>
</organism>
<name>A0AA89AQV9_9ASTE</name>
<evidence type="ECO:0000256" key="2">
    <source>
        <dbReference type="ARBA" id="ARBA00022723"/>
    </source>
</evidence>
<dbReference type="Gene3D" id="1.10.630.10">
    <property type="entry name" value="Cytochrome P450"/>
    <property type="match status" value="1"/>
</dbReference>
<dbReference type="GO" id="GO:0004497">
    <property type="term" value="F:monooxygenase activity"/>
    <property type="evidence" value="ECO:0007669"/>
    <property type="project" value="UniProtKB-KW"/>
</dbReference>
<dbReference type="SUPFAM" id="SSF48264">
    <property type="entry name" value="Cytochrome P450"/>
    <property type="match status" value="1"/>
</dbReference>
<evidence type="ECO:0000256" key="1">
    <source>
        <dbReference type="ARBA" id="ARBA00022617"/>
    </source>
</evidence>
<evidence type="ECO:0000256" key="5">
    <source>
        <dbReference type="ARBA" id="ARBA00023033"/>
    </source>
</evidence>
<evidence type="ECO:0000256" key="3">
    <source>
        <dbReference type="ARBA" id="ARBA00023002"/>
    </source>
</evidence>
<keyword evidence="7" id="KW-1185">Reference proteome</keyword>
<dbReference type="InterPro" id="IPR001128">
    <property type="entry name" value="Cyt_P450"/>
</dbReference>
<dbReference type="GO" id="GO:0016705">
    <property type="term" value="F:oxidoreductase activity, acting on paired donors, with incorporation or reduction of molecular oxygen"/>
    <property type="evidence" value="ECO:0007669"/>
    <property type="project" value="InterPro"/>
</dbReference>
<dbReference type="InterPro" id="IPR036396">
    <property type="entry name" value="Cyt_P450_sf"/>
</dbReference>
<feature type="non-terminal residue" evidence="6">
    <location>
        <position position="84"/>
    </location>
</feature>
<dbReference type="GO" id="GO:0005506">
    <property type="term" value="F:iron ion binding"/>
    <property type="evidence" value="ECO:0007669"/>
    <property type="project" value="InterPro"/>
</dbReference>
<accession>A0AA89AQV9</accession>
<gene>
    <name evidence="6" type="ORF">RJ639_011667</name>
</gene>
<reference evidence="6" key="1">
    <citation type="submission" date="2022-12" db="EMBL/GenBank/DDBJ databases">
        <title>Draft genome assemblies for two species of Escallonia (Escalloniales).</title>
        <authorList>
            <person name="Chanderbali A."/>
            <person name="Dervinis C."/>
            <person name="Anghel I."/>
            <person name="Soltis D."/>
            <person name="Soltis P."/>
            <person name="Zapata F."/>
        </authorList>
    </citation>
    <scope>NUCLEOTIDE SEQUENCE</scope>
    <source>
        <strain evidence="6">UCBG64.0493</strain>
        <tissue evidence="6">Leaf</tissue>
    </source>
</reference>
<evidence type="ECO:0000313" key="6">
    <source>
        <dbReference type="EMBL" id="KAK3011717.1"/>
    </source>
</evidence>
<dbReference type="AlphaFoldDB" id="A0AA89AQV9"/>
<evidence type="ECO:0008006" key="8">
    <source>
        <dbReference type="Google" id="ProtNLM"/>
    </source>
</evidence>
<dbReference type="GO" id="GO:0020037">
    <property type="term" value="F:heme binding"/>
    <property type="evidence" value="ECO:0007669"/>
    <property type="project" value="InterPro"/>
</dbReference>
<keyword evidence="2" id="KW-0479">Metal-binding</keyword>
<protein>
    <recommendedName>
        <fullName evidence="8">Cytochrome P450</fullName>
    </recommendedName>
</protein>
<comment type="caution">
    <text evidence="6">The sequence shown here is derived from an EMBL/GenBank/DDBJ whole genome shotgun (WGS) entry which is preliminary data.</text>
</comment>
<keyword evidence="3" id="KW-0560">Oxidoreductase</keyword>
<dbReference type="EMBL" id="JAVXUP010001435">
    <property type="protein sequence ID" value="KAK3011717.1"/>
    <property type="molecule type" value="Genomic_DNA"/>
</dbReference>
<evidence type="ECO:0000313" key="7">
    <source>
        <dbReference type="Proteomes" id="UP001188597"/>
    </source>
</evidence>
<dbReference type="Pfam" id="PF00067">
    <property type="entry name" value="p450"/>
    <property type="match status" value="1"/>
</dbReference>
<evidence type="ECO:0000256" key="4">
    <source>
        <dbReference type="ARBA" id="ARBA00023004"/>
    </source>
</evidence>
<keyword evidence="5" id="KW-0503">Monooxygenase</keyword>
<keyword evidence="4" id="KW-0408">Iron</keyword>
<dbReference type="PANTHER" id="PTHR47947">
    <property type="entry name" value="CYTOCHROME P450 82C3-RELATED"/>
    <property type="match status" value="1"/>
</dbReference>
<keyword evidence="1" id="KW-0349">Heme</keyword>